<dbReference type="AlphaFoldDB" id="A0AAW2GH22"/>
<accession>A0AAW2GH22</accession>
<gene>
    <name evidence="1" type="ORF">PUN28_005126</name>
</gene>
<reference evidence="1 2" key="1">
    <citation type="submission" date="2023-03" db="EMBL/GenBank/DDBJ databases">
        <title>High recombination rates correlate with genetic variation in Cardiocondyla obscurior ants.</title>
        <authorList>
            <person name="Errbii M."/>
        </authorList>
    </citation>
    <scope>NUCLEOTIDE SEQUENCE [LARGE SCALE GENOMIC DNA]</scope>
    <source>
        <strain evidence="1">Alpha-2009</strain>
        <tissue evidence="1">Whole body</tissue>
    </source>
</reference>
<organism evidence="1 2">
    <name type="scientific">Cardiocondyla obscurior</name>
    <dbReference type="NCBI Taxonomy" id="286306"/>
    <lineage>
        <taxon>Eukaryota</taxon>
        <taxon>Metazoa</taxon>
        <taxon>Ecdysozoa</taxon>
        <taxon>Arthropoda</taxon>
        <taxon>Hexapoda</taxon>
        <taxon>Insecta</taxon>
        <taxon>Pterygota</taxon>
        <taxon>Neoptera</taxon>
        <taxon>Endopterygota</taxon>
        <taxon>Hymenoptera</taxon>
        <taxon>Apocrita</taxon>
        <taxon>Aculeata</taxon>
        <taxon>Formicoidea</taxon>
        <taxon>Formicidae</taxon>
        <taxon>Myrmicinae</taxon>
        <taxon>Cardiocondyla</taxon>
    </lineage>
</organism>
<dbReference type="EMBL" id="JADYXP020000004">
    <property type="protein sequence ID" value="KAL0126536.1"/>
    <property type="molecule type" value="Genomic_DNA"/>
</dbReference>
<dbReference type="Proteomes" id="UP001430953">
    <property type="component" value="Unassembled WGS sequence"/>
</dbReference>
<sequence>MLICNVGNQLPVSGTFPRDSGINYLLYSVICAPLFDENGPGDVRTISTNAKKSRPATHQTYFIHPTISRRKGRTSLNESTEIQRRAREDVDFNSVQLATEESEYLPGTVLIEFSFGSLRRS</sequence>
<name>A0AAW2GH22_9HYME</name>
<evidence type="ECO:0000313" key="1">
    <source>
        <dbReference type="EMBL" id="KAL0126536.1"/>
    </source>
</evidence>
<proteinExistence type="predicted"/>
<evidence type="ECO:0000313" key="2">
    <source>
        <dbReference type="Proteomes" id="UP001430953"/>
    </source>
</evidence>
<protein>
    <submittedName>
        <fullName evidence="1">Uncharacterized protein</fullName>
    </submittedName>
</protein>
<keyword evidence="2" id="KW-1185">Reference proteome</keyword>
<comment type="caution">
    <text evidence="1">The sequence shown here is derived from an EMBL/GenBank/DDBJ whole genome shotgun (WGS) entry which is preliminary data.</text>
</comment>